<reference evidence="3 4" key="1">
    <citation type="submission" date="2019-07" db="EMBL/GenBank/DDBJ databases">
        <title>Lentzea xizangensis sp. nov., isolated from Qinghai-Tibetan Plateau Soils.</title>
        <authorList>
            <person name="Huang J."/>
        </authorList>
    </citation>
    <scope>NUCLEOTIDE SEQUENCE [LARGE SCALE GENOMIC DNA]</scope>
    <source>
        <strain evidence="3 4">FXJ1.1311</strain>
    </source>
</reference>
<protein>
    <submittedName>
        <fullName evidence="3">DegT/DnrJ/EryC1/StrS aminotransferase family protein</fullName>
    </submittedName>
</protein>
<accession>A0A563EXM7</accession>
<dbReference type="CDD" id="cd00616">
    <property type="entry name" value="AHBA_syn"/>
    <property type="match status" value="1"/>
</dbReference>
<dbReference type="AlphaFoldDB" id="A0A563EXM7"/>
<dbReference type="Gene3D" id="3.90.1150.10">
    <property type="entry name" value="Aspartate Aminotransferase, domain 1"/>
    <property type="match status" value="1"/>
</dbReference>
<dbReference type="InterPro" id="IPR000653">
    <property type="entry name" value="DegT/StrS_aminotransferase"/>
</dbReference>
<dbReference type="PIRSF" id="PIRSF000390">
    <property type="entry name" value="PLP_StrS"/>
    <property type="match status" value="1"/>
</dbReference>
<dbReference type="Pfam" id="PF01041">
    <property type="entry name" value="DegT_DnrJ_EryC1"/>
    <property type="match status" value="1"/>
</dbReference>
<dbReference type="RefSeq" id="WP_146350465.1">
    <property type="nucleotide sequence ID" value="NZ_VOBR01000005.1"/>
</dbReference>
<dbReference type="Proteomes" id="UP000316639">
    <property type="component" value="Unassembled WGS sequence"/>
</dbReference>
<dbReference type="PANTHER" id="PTHR30244">
    <property type="entry name" value="TRANSAMINASE"/>
    <property type="match status" value="1"/>
</dbReference>
<dbReference type="SUPFAM" id="SSF53383">
    <property type="entry name" value="PLP-dependent transferases"/>
    <property type="match status" value="1"/>
</dbReference>
<name>A0A563EXM7_9PSEU</name>
<keyword evidence="4" id="KW-1185">Reference proteome</keyword>
<dbReference type="GO" id="GO:0030170">
    <property type="term" value="F:pyridoxal phosphate binding"/>
    <property type="evidence" value="ECO:0007669"/>
    <property type="project" value="TreeGrafter"/>
</dbReference>
<sequence length="401" mass="42288">MSGLAVDGGTPVRTTPMPSWPYFADADLEAALKVLASGRVNYWTGAHGRAFEAEFAAATGTSHAVAVCNGTVALELALRAVGVQRGDEVIVPAATFIATASAVVACGGRPVVVDVDPASACLTADTVGEAITARTKAVVVVHLAGHPADIVPVLELARAHGLRVVEDCAQAHGAVHFGRKVGSLGDIAAWSFCHDKILTTAGEGGAVTTSDETLWRRCWEMKEHGKGWSAVHEREHPPGYRWLHESFGTNARMTEVQAAVGRSQLGMLDTWVARRRANAGVLLRALAGQPAVRVAEPPEGVEHSYYKFTAQLRPEQLAAGWTRDRVVEAVRAEGVPCLHGGCAEIYRERAFAAVPGTPAELPVAARLGRTSLMLLVHPTLSDADMADTAAALTKVLEVVTA</sequence>
<dbReference type="GO" id="GO:0000271">
    <property type="term" value="P:polysaccharide biosynthetic process"/>
    <property type="evidence" value="ECO:0007669"/>
    <property type="project" value="TreeGrafter"/>
</dbReference>
<evidence type="ECO:0000256" key="2">
    <source>
        <dbReference type="RuleBase" id="RU004508"/>
    </source>
</evidence>
<keyword evidence="2" id="KW-0663">Pyridoxal phosphate</keyword>
<comment type="similarity">
    <text evidence="2">Belongs to the DegT/DnrJ/EryC1 family.</text>
</comment>
<comment type="cofactor">
    <cofactor evidence="1">
        <name>pyridoxal 5'-phosphate</name>
        <dbReference type="ChEBI" id="CHEBI:597326"/>
    </cofactor>
</comment>
<dbReference type="PANTHER" id="PTHR30244:SF34">
    <property type="entry name" value="DTDP-4-AMINO-4,6-DIDEOXYGALACTOSE TRANSAMINASE"/>
    <property type="match status" value="1"/>
</dbReference>
<keyword evidence="3" id="KW-0032">Aminotransferase</keyword>
<dbReference type="InterPro" id="IPR015421">
    <property type="entry name" value="PyrdxlP-dep_Trfase_major"/>
</dbReference>
<dbReference type="InterPro" id="IPR015424">
    <property type="entry name" value="PyrdxlP-dep_Trfase"/>
</dbReference>
<proteinExistence type="inferred from homology"/>
<dbReference type="OrthoDB" id="5342089at2"/>
<keyword evidence="3" id="KW-0808">Transferase</keyword>
<evidence type="ECO:0000256" key="1">
    <source>
        <dbReference type="ARBA" id="ARBA00001933"/>
    </source>
</evidence>
<comment type="caution">
    <text evidence="3">The sequence shown here is derived from an EMBL/GenBank/DDBJ whole genome shotgun (WGS) entry which is preliminary data.</text>
</comment>
<evidence type="ECO:0000313" key="3">
    <source>
        <dbReference type="EMBL" id="TWP52409.1"/>
    </source>
</evidence>
<organism evidence="3 4">
    <name type="scientific">Lentzea tibetensis</name>
    <dbReference type="NCBI Taxonomy" id="2591470"/>
    <lineage>
        <taxon>Bacteria</taxon>
        <taxon>Bacillati</taxon>
        <taxon>Actinomycetota</taxon>
        <taxon>Actinomycetes</taxon>
        <taxon>Pseudonocardiales</taxon>
        <taxon>Pseudonocardiaceae</taxon>
        <taxon>Lentzea</taxon>
    </lineage>
</organism>
<gene>
    <name evidence="3" type="ORF">FKR81_08715</name>
</gene>
<dbReference type="EMBL" id="VOBR01000005">
    <property type="protein sequence ID" value="TWP52409.1"/>
    <property type="molecule type" value="Genomic_DNA"/>
</dbReference>
<dbReference type="InterPro" id="IPR015422">
    <property type="entry name" value="PyrdxlP-dep_Trfase_small"/>
</dbReference>
<dbReference type="GO" id="GO:0008483">
    <property type="term" value="F:transaminase activity"/>
    <property type="evidence" value="ECO:0007669"/>
    <property type="project" value="UniProtKB-KW"/>
</dbReference>
<evidence type="ECO:0000313" key="4">
    <source>
        <dbReference type="Proteomes" id="UP000316639"/>
    </source>
</evidence>
<dbReference type="Gene3D" id="3.40.640.10">
    <property type="entry name" value="Type I PLP-dependent aspartate aminotransferase-like (Major domain)"/>
    <property type="match status" value="1"/>
</dbReference>